<proteinExistence type="inferred from homology"/>
<dbReference type="Gene3D" id="2.40.50.100">
    <property type="match status" value="1"/>
</dbReference>
<evidence type="ECO:0000256" key="7">
    <source>
        <dbReference type="ARBA" id="ARBA00022989"/>
    </source>
</evidence>
<evidence type="ECO:0000313" key="14">
    <source>
        <dbReference type="Proteomes" id="UP000306635"/>
    </source>
</evidence>
<dbReference type="PRINTS" id="PR01490">
    <property type="entry name" value="RTXTOXIND"/>
</dbReference>
<feature type="domain" description="AprE-like beta-barrel" evidence="12">
    <location>
        <begin position="344"/>
        <end position="433"/>
    </location>
</feature>
<evidence type="ECO:0000259" key="11">
    <source>
        <dbReference type="Pfam" id="PF25994"/>
    </source>
</evidence>
<dbReference type="Proteomes" id="UP000306635">
    <property type="component" value="Unassembled WGS sequence"/>
</dbReference>
<evidence type="ECO:0000256" key="3">
    <source>
        <dbReference type="ARBA" id="ARBA00022448"/>
    </source>
</evidence>
<evidence type="ECO:0000256" key="2">
    <source>
        <dbReference type="ARBA" id="ARBA00009477"/>
    </source>
</evidence>
<dbReference type="EMBL" id="SWDV01000004">
    <property type="protein sequence ID" value="TLX79725.1"/>
    <property type="molecule type" value="Genomic_DNA"/>
</dbReference>
<dbReference type="GO" id="GO:0009306">
    <property type="term" value="P:protein secretion"/>
    <property type="evidence" value="ECO:0007669"/>
    <property type="project" value="InterPro"/>
</dbReference>
<keyword evidence="6 9" id="KW-0812">Transmembrane</keyword>
<gene>
    <name evidence="13" type="ORF">FAS41_05615</name>
</gene>
<dbReference type="SUPFAM" id="SSF111369">
    <property type="entry name" value="HlyD-like secretion proteins"/>
    <property type="match status" value="1"/>
</dbReference>
<comment type="caution">
    <text evidence="13">The sequence shown here is derived from an EMBL/GenBank/DDBJ whole genome shotgun (WGS) entry which is preliminary data.</text>
</comment>
<evidence type="ECO:0000256" key="8">
    <source>
        <dbReference type="ARBA" id="ARBA00023136"/>
    </source>
</evidence>
<dbReference type="InterPro" id="IPR050739">
    <property type="entry name" value="MFP"/>
</dbReference>
<evidence type="ECO:0000256" key="1">
    <source>
        <dbReference type="ARBA" id="ARBA00004377"/>
    </source>
</evidence>
<dbReference type="InterPro" id="IPR058982">
    <property type="entry name" value="Beta-barrel_AprE"/>
</dbReference>
<name>A0A5R9RR20_9PSED</name>
<dbReference type="InterPro" id="IPR058781">
    <property type="entry name" value="HH_AprE-like"/>
</dbReference>
<dbReference type="GO" id="GO:0005886">
    <property type="term" value="C:plasma membrane"/>
    <property type="evidence" value="ECO:0007669"/>
    <property type="project" value="UniProtKB-SubCell"/>
</dbReference>
<feature type="coiled-coil region" evidence="10">
    <location>
        <begin position="253"/>
        <end position="302"/>
    </location>
</feature>
<reference evidence="13 14" key="1">
    <citation type="submission" date="2019-04" db="EMBL/GenBank/DDBJ databases">
        <authorList>
            <person name="Li M."/>
        </authorList>
    </citation>
    <scope>NUCLEOTIDE SEQUENCE [LARGE SCALE GENOMIC DNA]</scope>
    <source>
        <strain evidence="13 14">LAM1902</strain>
    </source>
</reference>
<keyword evidence="10" id="KW-0175">Coiled coil</keyword>
<dbReference type="PROSITE" id="PS00543">
    <property type="entry name" value="HLYD_FAMILY"/>
    <property type="match status" value="1"/>
</dbReference>
<evidence type="ECO:0000313" key="13">
    <source>
        <dbReference type="EMBL" id="TLX79725.1"/>
    </source>
</evidence>
<keyword evidence="4 9" id="KW-1003">Cell membrane</keyword>
<organism evidence="13 14">
    <name type="scientific">Pseudomonas nicosulfuronedens</name>
    <dbReference type="NCBI Taxonomy" id="2571105"/>
    <lineage>
        <taxon>Bacteria</taxon>
        <taxon>Pseudomonadati</taxon>
        <taxon>Pseudomonadota</taxon>
        <taxon>Gammaproteobacteria</taxon>
        <taxon>Pseudomonadales</taxon>
        <taxon>Pseudomonadaceae</taxon>
        <taxon>Pseudomonas</taxon>
    </lineage>
</organism>
<keyword evidence="3 9" id="KW-0813">Transport</keyword>
<feature type="transmembrane region" description="Helical" evidence="9">
    <location>
        <begin position="42"/>
        <end position="63"/>
    </location>
</feature>
<keyword evidence="5 9" id="KW-0997">Cell inner membrane</keyword>
<evidence type="ECO:0000256" key="6">
    <source>
        <dbReference type="ARBA" id="ARBA00022692"/>
    </source>
</evidence>
<evidence type="ECO:0000259" key="12">
    <source>
        <dbReference type="Pfam" id="PF26002"/>
    </source>
</evidence>
<dbReference type="InterPro" id="IPR006144">
    <property type="entry name" value="Secretion_HlyD_CS"/>
</dbReference>
<dbReference type="Pfam" id="PF26002">
    <property type="entry name" value="Beta-barrel_AprE"/>
    <property type="match status" value="1"/>
</dbReference>
<dbReference type="Pfam" id="PF25994">
    <property type="entry name" value="HH_AprE"/>
    <property type="match status" value="1"/>
</dbReference>
<keyword evidence="14" id="KW-1185">Reference proteome</keyword>
<evidence type="ECO:0000256" key="4">
    <source>
        <dbReference type="ARBA" id="ARBA00022475"/>
    </source>
</evidence>
<dbReference type="AlphaFoldDB" id="A0A5R9RR20"/>
<comment type="subcellular location">
    <subcellularLocation>
        <location evidence="1 9">Cell inner membrane</location>
        <topology evidence="1 9">Single-pass membrane protein</topology>
    </subcellularLocation>
</comment>
<dbReference type="InterPro" id="IPR010129">
    <property type="entry name" value="T1SS_HlyD"/>
</dbReference>
<dbReference type="OrthoDB" id="9775513at2"/>
<sequence>MSLNPLGSIRHSVRGYFKGGDNLSGQPLPEVSKALIEDAPRVVRLTIWILIGFVAFLLLWAHFAQIDEVTRGEGKAIPSSKVQKIQNLEGGIVSQIFVHEGQVVQAGEQLMRLDPTRFQSNVGETEADRLAMFLRVERLSAEVEERPLNIPDDVRAKVPGQASSEEALFHSRQQQLKDETDGLQQQLVQKQQELREFVSKQAQYRNSLNLLRQEISMSEPLVAQGAMSQVELLRLKRGEVENRGQLDATTLAIPRAEAAVKEVERKVAETRSRFRSDALKELNEARTELSKATATGKALEDRVSRTLVTSPVRGIVKQLLVNTIGGVIQPGSDLIEIVPLDDTLLVEARIRPQDIAFLRPGQHAMVKFTAYDYTIYGGLQADLEQIGADTVTDEDGNSFYLIKLRTRKSHLGTDDKPLLIIPGMIATVDIMTGKKSILSYLLKPILRAKAEALRER</sequence>
<evidence type="ECO:0000256" key="10">
    <source>
        <dbReference type="SAM" id="Coils"/>
    </source>
</evidence>
<protein>
    <recommendedName>
        <fullName evidence="9">Membrane fusion protein (MFP) family protein</fullName>
    </recommendedName>
</protein>
<accession>A0A5R9RR20</accession>
<evidence type="ECO:0000256" key="5">
    <source>
        <dbReference type="ARBA" id="ARBA00022519"/>
    </source>
</evidence>
<dbReference type="PANTHER" id="PTHR30386:SF26">
    <property type="entry name" value="TRANSPORT PROTEIN COMB"/>
    <property type="match status" value="1"/>
</dbReference>
<dbReference type="PANTHER" id="PTHR30386">
    <property type="entry name" value="MEMBRANE FUSION SUBUNIT OF EMRAB-TOLC MULTIDRUG EFFLUX PUMP"/>
    <property type="match status" value="1"/>
</dbReference>
<dbReference type="NCBIfam" id="TIGR01843">
    <property type="entry name" value="type_I_hlyD"/>
    <property type="match status" value="1"/>
</dbReference>
<dbReference type="RefSeq" id="WP_138520638.1">
    <property type="nucleotide sequence ID" value="NZ_JAOCBK010000001.1"/>
</dbReference>
<feature type="domain" description="AprE-like long alpha-helical hairpin" evidence="11">
    <location>
        <begin position="119"/>
        <end position="301"/>
    </location>
</feature>
<dbReference type="Gene3D" id="2.40.30.170">
    <property type="match status" value="1"/>
</dbReference>
<comment type="similarity">
    <text evidence="2 9">Belongs to the membrane fusion protein (MFP) (TC 8.A.1) family.</text>
</comment>
<keyword evidence="8 9" id="KW-0472">Membrane</keyword>
<keyword evidence="7 9" id="KW-1133">Transmembrane helix</keyword>
<evidence type="ECO:0000256" key="9">
    <source>
        <dbReference type="RuleBase" id="RU365093"/>
    </source>
</evidence>